<proteinExistence type="predicted"/>
<dbReference type="PANTHER" id="PTHR12706:SF30">
    <property type="entry name" value="PROTEIN STRAWBERRY NOTCH-RELATED"/>
    <property type="match status" value="1"/>
</dbReference>
<feature type="non-terminal residue" evidence="2">
    <location>
        <position position="182"/>
    </location>
</feature>
<dbReference type="PANTHER" id="PTHR12706">
    <property type="entry name" value="STRAWBERRY NOTCH-RELATED"/>
    <property type="match status" value="1"/>
</dbReference>
<name>A0ABN9W3S7_9DINO</name>
<comment type="caution">
    <text evidence="2">The sequence shown here is derived from an EMBL/GenBank/DDBJ whole genome shotgun (WGS) entry which is preliminary data.</text>
</comment>
<dbReference type="InterPro" id="IPR026937">
    <property type="entry name" value="SBNO_Helicase_C_dom"/>
</dbReference>
<dbReference type="InterPro" id="IPR026741">
    <property type="entry name" value="SNO"/>
</dbReference>
<gene>
    <name evidence="2" type="ORF">PCOR1329_LOCUS63221</name>
</gene>
<evidence type="ECO:0000313" key="2">
    <source>
        <dbReference type="EMBL" id="CAK0879930.1"/>
    </source>
</evidence>
<organism evidence="2 3">
    <name type="scientific">Prorocentrum cordatum</name>
    <dbReference type="NCBI Taxonomy" id="2364126"/>
    <lineage>
        <taxon>Eukaryota</taxon>
        <taxon>Sar</taxon>
        <taxon>Alveolata</taxon>
        <taxon>Dinophyceae</taxon>
        <taxon>Prorocentrales</taxon>
        <taxon>Prorocentraceae</taxon>
        <taxon>Prorocentrum</taxon>
    </lineage>
</organism>
<dbReference type="Proteomes" id="UP001189429">
    <property type="component" value="Unassembled WGS sequence"/>
</dbReference>
<evidence type="ECO:0000259" key="1">
    <source>
        <dbReference type="Pfam" id="PF13871"/>
    </source>
</evidence>
<keyword evidence="3" id="KW-1185">Reference proteome</keyword>
<protein>
    <recommendedName>
        <fullName evidence="1">Strawberry notch helicase C domain-containing protein</fullName>
    </recommendedName>
</protein>
<evidence type="ECO:0000313" key="3">
    <source>
        <dbReference type="Proteomes" id="UP001189429"/>
    </source>
</evidence>
<reference evidence="2" key="1">
    <citation type="submission" date="2023-10" db="EMBL/GenBank/DDBJ databases">
        <authorList>
            <person name="Chen Y."/>
            <person name="Shah S."/>
            <person name="Dougan E. K."/>
            <person name="Thang M."/>
            <person name="Chan C."/>
        </authorList>
    </citation>
    <scope>NUCLEOTIDE SEQUENCE [LARGE SCALE GENOMIC DNA]</scope>
</reference>
<sequence length="182" mass="19545">MTRGDRHAALGSSELGFGQMDVMTSSYSLKALAKLLMDVSRSAPQSAAKQELIAQGIDGLDGVGFGGERTLKPNNLKQFLNRLLGCTCAVQRSLFDALAFRIKELEDADRKDGTFDQGVVSLNRGGRWGRLRSIDEVDARPLADGAGGLTLRRLRLDRGLPFEAAAALLRGAAPDALQLQGF</sequence>
<dbReference type="Pfam" id="PF13871">
    <property type="entry name" value="Helicase_C_4"/>
    <property type="match status" value="1"/>
</dbReference>
<dbReference type="EMBL" id="CAUYUJ010018018">
    <property type="protein sequence ID" value="CAK0879930.1"/>
    <property type="molecule type" value="Genomic_DNA"/>
</dbReference>
<feature type="domain" description="Strawberry notch helicase C" evidence="1">
    <location>
        <begin position="1"/>
        <end position="120"/>
    </location>
</feature>
<accession>A0ABN9W3S7</accession>